<sequence length="131" mass="14855">MTIFYRLDEQTDNLNPEEARKRGLYPRVIRKETVGLRTLCVRAATGTTFNAFELEAGVQLAVKQLIEELADGNHVCIEGFGTFSLSAKASRPAMEQHDIRAESISLKRIVFKTSKILLKRAVFRFQRKPAD</sequence>
<feature type="domain" description="HU" evidence="2">
    <location>
        <begin position="1"/>
        <end position="119"/>
    </location>
</feature>
<accession>A0A0L8V254</accession>
<name>A0A0L8V254_9BACT</name>
<proteinExistence type="predicted"/>
<keyword evidence="4" id="KW-1185">Reference proteome</keyword>
<dbReference type="Proteomes" id="UP000036958">
    <property type="component" value="Unassembled WGS sequence"/>
</dbReference>
<dbReference type="InterPro" id="IPR041607">
    <property type="entry name" value="HU-HIG"/>
</dbReference>
<organism evidence="3 4">
    <name type="scientific">Sunxiuqinia dokdonensis</name>
    <dbReference type="NCBI Taxonomy" id="1409788"/>
    <lineage>
        <taxon>Bacteria</taxon>
        <taxon>Pseudomonadati</taxon>
        <taxon>Bacteroidota</taxon>
        <taxon>Bacteroidia</taxon>
        <taxon>Marinilabiliales</taxon>
        <taxon>Prolixibacteraceae</taxon>
        <taxon>Sunxiuqinia</taxon>
    </lineage>
</organism>
<evidence type="ECO:0000256" key="1">
    <source>
        <dbReference type="ARBA" id="ARBA00023125"/>
    </source>
</evidence>
<evidence type="ECO:0000313" key="3">
    <source>
        <dbReference type="EMBL" id="KOH42496.1"/>
    </source>
</evidence>
<reference evidence="4" key="1">
    <citation type="submission" date="2015-07" db="EMBL/GenBank/DDBJ databases">
        <title>Genome sequencing of Sunxiuqinia dokdonensis strain SK.</title>
        <authorList>
            <person name="Ahn S."/>
            <person name="Kim B.-C."/>
        </authorList>
    </citation>
    <scope>NUCLEOTIDE SEQUENCE [LARGE SCALE GENOMIC DNA]</scope>
    <source>
        <strain evidence="4">SK</strain>
    </source>
</reference>
<dbReference type="SUPFAM" id="SSF47729">
    <property type="entry name" value="IHF-like DNA-binding proteins"/>
    <property type="match status" value="1"/>
</dbReference>
<dbReference type="Gene3D" id="4.10.520.10">
    <property type="entry name" value="IHF-like DNA-binding proteins"/>
    <property type="match status" value="1"/>
</dbReference>
<dbReference type="GO" id="GO:0003677">
    <property type="term" value="F:DNA binding"/>
    <property type="evidence" value="ECO:0007669"/>
    <property type="project" value="UniProtKB-KW"/>
</dbReference>
<keyword evidence="1" id="KW-0238">DNA-binding</keyword>
<dbReference type="AlphaFoldDB" id="A0A0L8V254"/>
<evidence type="ECO:0000313" key="4">
    <source>
        <dbReference type="Proteomes" id="UP000036958"/>
    </source>
</evidence>
<dbReference type="Pfam" id="PF18291">
    <property type="entry name" value="HU-HIG"/>
    <property type="match status" value="1"/>
</dbReference>
<dbReference type="STRING" id="1409788.NC99_46630"/>
<dbReference type="RefSeq" id="WP_053189037.1">
    <property type="nucleotide sequence ID" value="NZ_LGIA01000225.1"/>
</dbReference>
<dbReference type="InterPro" id="IPR010992">
    <property type="entry name" value="IHF-like_DNA-bd_dom_sf"/>
</dbReference>
<comment type="caution">
    <text evidence="3">The sequence shown here is derived from an EMBL/GenBank/DDBJ whole genome shotgun (WGS) entry which is preliminary data.</text>
</comment>
<dbReference type="EMBL" id="LGIA01000225">
    <property type="protein sequence ID" value="KOH42496.1"/>
    <property type="molecule type" value="Genomic_DNA"/>
</dbReference>
<evidence type="ECO:0000259" key="2">
    <source>
        <dbReference type="Pfam" id="PF18291"/>
    </source>
</evidence>
<gene>
    <name evidence="3" type="ORF">NC99_46630</name>
</gene>
<protein>
    <recommendedName>
        <fullName evidence="2">HU domain-containing protein</fullName>
    </recommendedName>
</protein>
<dbReference type="OrthoDB" id="1094640at2"/>